<gene>
    <name evidence="13" type="ORF">DFR52_10760</name>
</gene>
<proteinExistence type="inferred from homology"/>
<sequence>MPMIRSPKALAHRFPGDFVFGVATAAYQIEGAVRADGRRPSIWDAFSHMPGRVRDGDTGDVACDHYNRLEADLDLMASLGVGAYRFSIAWPRVLPDGEGGVNEAGLDFYDRLIDGCKARGIQTFATLYHWDLPLQIAGFGGWTNRDTAHAFARYAGLVARRLGDRLDSVATFNEPWCSVYLGHLMGVHAPGERSMQAAMAALHTTNLAHGLGVQAIRAERGGLATGIVLNAMAVIPASDRSADLDAAERASDFHNGAFFGPLFAGRYPDAMLAACADLAPLIRDGDMAKIRQPLDFWGLNYYTPMRVAHDSDPKAVFPRTVAAPFVHPEKTDIGWEIDPTGLSHVVRDLYGRYKLPQFYITENGAADNTGIENGAVSDTMRLDYLTEHLNVAADLIAEGFALKGYFAWSLMDNFEWAEGYAMRFGLIHVDYGTQIRTIKQSGHWYRDLVTVHRSADASA</sequence>
<feature type="binding site" evidence="10">
    <location>
        <position position="408"/>
    </location>
    <ligand>
        <name>substrate</name>
    </ligand>
</feature>
<comment type="catalytic activity">
    <reaction evidence="1 12">
        <text>Hydrolysis of terminal, non-reducing beta-D-glucosyl residues with release of beta-D-glucose.</text>
        <dbReference type="EC" id="3.2.1.21"/>
    </reaction>
</comment>
<comment type="similarity">
    <text evidence="2 12">Belongs to the glycosyl hydrolase 1 family.</text>
</comment>
<evidence type="ECO:0000256" key="1">
    <source>
        <dbReference type="ARBA" id="ARBA00000448"/>
    </source>
</evidence>
<keyword evidence="6" id="KW-0119">Carbohydrate metabolism</keyword>
<feature type="binding site" evidence="10">
    <location>
        <position position="173"/>
    </location>
    <ligand>
        <name>substrate</name>
    </ligand>
</feature>
<dbReference type="EC" id="3.2.1.21" evidence="3 12"/>
<evidence type="ECO:0000313" key="14">
    <source>
        <dbReference type="Proteomes" id="UP000246352"/>
    </source>
</evidence>
<keyword evidence="7 12" id="KW-0326">Glycosidase</keyword>
<dbReference type="GO" id="GO:0008422">
    <property type="term" value="F:beta-glucosidase activity"/>
    <property type="evidence" value="ECO:0007669"/>
    <property type="project" value="UniProtKB-EC"/>
</dbReference>
<evidence type="ECO:0000256" key="12">
    <source>
        <dbReference type="RuleBase" id="RU361175"/>
    </source>
</evidence>
<evidence type="ECO:0000256" key="2">
    <source>
        <dbReference type="ARBA" id="ARBA00010838"/>
    </source>
</evidence>
<dbReference type="RefSeq" id="WP_425351240.1">
    <property type="nucleotide sequence ID" value="NZ_QGTR01000007.1"/>
</dbReference>
<dbReference type="EMBL" id="QGTR01000007">
    <property type="protein sequence ID" value="PWV97149.1"/>
    <property type="molecule type" value="Genomic_DNA"/>
</dbReference>
<keyword evidence="5" id="KW-0136">Cellulose degradation</keyword>
<evidence type="ECO:0000256" key="5">
    <source>
        <dbReference type="ARBA" id="ARBA00023001"/>
    </source>
</evidence>
<evidence type="ECO:0000256" key="11">
    <source>
        <dbReference type="PROSITE-ProRule" id="PRU10055"/>
    </source>
</evidence>
<keyword evidence="4 12" id="KW-0378">Hydrolase</keyword>
<reference evidence="13 14" key="1">
    <citation type="submission" date="2018-05" db="EMBL/GenBank/DDBJ databases">
        <title>Genomic Encyclopedia of Type Strains, Phase IV (KMG-IV): sequencing the most valuable type-strain genomes for metagenomic binning, comparative biology and taxonomic classification.</title>
        <authorList>
            <person name="Goeker M."/>
        </authorList>
    </citation>
    <scope>NUCLEOTIDE SEQUENCE [LARGE SCALE GENOMIC DNA]</scope>
    <source>
        <strain evidence="13 14">DSM 16791</strain>
    </source>
</reference>
<dbReference type="InterPro" id="IPR001360">
    <property type="entry name" value="Glyco_hydro_1"/>
</dbReference>
<dbReference type="InterPro" id="IPR018120">
    <property type="entry name" value="Glyco_hydro_1_AS"/>
</dbReference>
<keyword evidence="14" id="KW-1185">Reference proteome</keyword>
<dbReference type="PANTHER" id="PTHR10353:SF36">
    <property type="entry name" value="LP05116P"/>
    <property type="match status" value="1"/>
</dbReference>
<feature type="binding site" evidence="10">
    <location>
        <position position="129"/>
    </location>
    <ligand>
        <name>substrate</name>
    </ligand>
</feature>
<dbReference type="InterPro" id="IPR033132">
    <property type="entry name" value="GH_1_N_CS"/>
</dbReference>
<dbReference type="InterPro" id="IPR017853">
    <property type="entry name" value="GH"/>
</dbReference>
<protein>
    <recommendedName>
        <fullName evidence="3 12">Beta-glucosidase</fullName>
        <ecNumber evidence="3 12">3.2.1.21</ecNumber>
    </recommendedName>
</protein>
<dbReference type="AlphaFoldDB" id="A0A317PIC7"/>
<dbReference type="PRINTS" id="PR00131">
    <property type="entry name" value="GLHYDRLASE1"/>
</dbReference>
<dbReference type="Gene3D" id="3.20.20.80">
    <property type="entry name" value="Glycosidases"/>
    <property type="match status" value="1"/>
</dbReference>
<comment type="caution">
    <text evidence="13">The sequence shown here is derived from an EMBL/GenBank/DDBJ whole genome shotgun (WGS) entry which is preliminary data.</text>
</comment>
<dbReference type="FunFam" id="3.20.20.80:FF:000004">
    <property type="entry name" value="Beta-glucosidase 6-phospho-beta-glucosidase"/>
    <property type="match status" value="1"/>
</dbReference>
<dbReference type="PROSITE" id="PS00572">
    <property type="entry name" value="GLYCOSYL_HYDROL_F1_1"/>
    <property type="match status" value="1"/>
</dbReference>
<evidence type="ECO:0000256" key="7">
    <source>
        <dbReference type="ARBA" id="ARBA00023295"/>
    </source>
</evidence>
<feature type="binding site" evidence="10">
    <location>
        <position position="28"/>
    </location>
    <ligand>
        <name>substrate</name>
    </ligand>
</feature>
<dbReference type="SUPFAM" id="SSF51445">
    <property type="entry name" value="(Trans)glycosidases"/>
    <property type="match status" value="1"/>
</dbReference>
<feature type="binding site" evidence="10">
    <location>
        <begin position="415"/>
        <end position="416"/>
    </location>
    <ligand>
        <name>substrate</name>
    </ligand>
</feature>
<dbReference type="Pfam" id="PF00232">
    <property type="entry name" value="Glyco_hydro_1"/>
    <property type="match status" value="1"/>
</dbReference>
<evidence type="ECO:0000313" key="13">
    <source>
        <dbReference type="EMBL" id="PWV97149.1"/>
    </source>
</evidence>
<evidence type="ECO:0000256" key="9">
    <source>
        <dbReference type="PIRSR" id="PIRSR617736-1"/>
    </source>
</evidence>
<keyword evidence="8" id="KW-0624">Polysaccharide degradation</keyword>
<dbReference type="InterPro" id="IPR017736">
    <property type="entry name" value="Glyco_hydro_1_beta-glucosidase"/>
</dbReference>
<evidence type="ECO:0000256" key="8">
    <source>
        <dbReference type="ARBA" id="ARBA00023326"/>
    </source>
</evidence>
<dbReference type="PROSITE" id="PS00653">
    <property type="entry name" value="GLYCOSYL_HYDROL_F1_2"/>
    <property type="match status" value="1"/>
</dbReference>
<dbReference type="GO" id="GO:0005829">
    <property type="term" value="C:cytosol"/>
    <property type="evidence" value="ECO:0007669"/>
    <property type="project" value="TreeGrafter"/>
</dbReference>
<feature type="active site" description="Proton donor" evidence="9">
    <location>
        <position position="174"/>
    </location>
</feature>
<evidence type="ECO:0000256" key="3">
    <source>
        <dbReference type="ARBA" id="ARBA00012744"/>
    </source>
</evidence>
<feature type="binding site" evidence="10">
    <location>
        <position position="302"/>
    </location>
    <ligand>
        <name>substrate</name>
    </ligand>
</feature>
<organism evidence="13 14">
    <name type="scientific">Hoeflea marina</name>
    <dbReference type="NCBI Taxonomy" id="274592"/>
    <lineage>
        <taxon>Bacteria</taxon>
        <taxon>Pseudomonadati</taxon>
        <taxon>Pseudomonadota</taxon>
        <taxon>Alphaproteobacteria</taxon>
        <taxon>Hyphomicrobiales</taxon>
        <taxon>Rhizobiaceae</taxon>
        <taxon>Hoeflea</taxon>
    </lineage>
</organism>
<evidence type="ECO:0000256" key="4">
    <source>
        <dbReference type="ARBA" id="ARBA00022801"/>
    </source>
</evidence>
<evidence type="ECO:0000256" key="10">
    <source>
        <dbReference type="PIRSR" id="PIRSR617736-2"/>
    </source>
</evidence>
<name>A0A317PIC7_9HYPH</name>
<dbReference type="GO" id="GO:0030245">
    <property type="term" value="P:cellulose catabolic process"/>
    <property type="evidence" value="ECO:0007669"/>
    <property type="project" value="UniProtKB-KW"/>
</dbReference>
<dbReference type="PANTHER" id="PTHR10353">
    <property type="entry name" value="GLYCOSYL HYDROLASE"/>
    <property type="match status" value="1"/>
</dbReference>
<dbReference type="NCBIfam" id="TIGR03356">
    <property type="entry name" value="BGL"/>
    <property type="match status" value="1"/>
</dbReference>
<dbReference type="Proteomes" id="UP000246352">
    <property type="component" value="Unassembled WGS sequence"/>
</dbReference>
<evidence type="ECO:0000256" key="6">
    <source>
        <dbReference type="ARBA" id="ARBA00023277"/>
    </source>
</evidence>
<accession>A0A317PIC7</accession>
<feature type="active site" description="Nucleophile" evidence="9 11">
    <location>
        <position position="362"/>
    </location>
</feature>